<dbReference type="SUPFAM" id="SSF56219">
    <property type="entry name" value="DNase I-like"/>
    <property type="match status" value="1"/>
</dbReference>
<keyword evidence="2" id="KW-0472">Membrane</keyword>
<evidence type="ECO:0000256" key="2">
    <source>
        <dbReference type="SAM" id="Phobius"/>
    </source>
</evidence>
<gene>
    <name evidence="4" type="ORF">GCM10011383_33480</name>
</gene>
<feature type="compositionally biased region" description="Basic and acidic residues" evidence="1">
    <location>
        <begin position="360"/>
        <end position="377"/>
    </location>
</feature>
<protein>
    <submittedName>
        <fullName evidence="4">Endonuclease</fullName>
    </submittedName>
</protein>
<keyword evidence="4" id="KW-0255">Endonuclease</keyword>
<dbReference type="PANTHER" id="PTHR14859">
    <property type="entry name" value="CALCOFLUOR WHITE HYPERSENSITIVE PROTEIN PRECURSOR"/>
    <property type="match status" value="1"/>
</dbReference>
<name>A0ABQ1UIY2_9BACT</name>
<dbReference type="Gene3D" id="3.60.10.10">
    <property type="entry name" value="Endonuclease/exonuclease/phosphatase"/>
    <property type="match status" value="1"/>
</dbReference>
<feature type="transmembrane region" description="Helical" evidence="2">
    <location>
        <begin position="45"/>
        <end position="64"/>
    </location>
</feature>
<keyword evidence="4" id="KW-0540">Nuclease</keyword>
<dbReference type="InterPro" id="IPR036691">
    <property type="entry name" value="Endo/exonu/phosph_ase_sf"/>
</dbReference>
<dbReference type="InterPro" id="IPR051916">
    <property type="entry name" value="GPI-anchor_lipid_remodeler"/>
</dbReference>
<sequence>MPEIDFSWALLLGQGVTALVGSAAVLATALPLLKQEAWWIRIFDFPRLQIVGAALPSALAAWLLRMHQGPWGLGLLVLLLASSIYQAFRILPYTPLRPKQVADSKLHKGAAPQREISLLVTNVLMTNRDAGRCLRVIKDYDPDIILAVETDQWWLDQLASLEKTHPYTALAPLPNTYGLLVFSRLKLVDPKIRFLIEDDIPSFHSRVELPSGELVCLHCLHPKPPAPAESKTSTRRDAELLLVGREIEHSDEPTIVAGDMNDVAWSHTSELFRRISGLLDPRIGRGLLPTFHADHHLFRWPLDHVFHSAHFKVKDIQRLPHIGSDHFPIFLRLSYEPQASAEQASHAEKPDSDDYEEVEEKIAKGFAEEAEEEREKAAAQPRSANQSTT</sequence>
<dbReference type="EMBL" id="BMHT01000006">
    <property type="protein sequence ID" value="GGF19227.1"/>
    <property type="molecule type" value="Genomic_DNA"/>
</dbReference>
<organism evidence="4 5">
    <name type="scientific">Hymenobacter cavernae</name>
    <dbReference type="NCBI Taxonomy" id="2044852"/>
    <lineage>
        <taxon>Bacteria</taxon>
        <taxon>Pseudomonadati</taxon>
        <taxon>Bacteroidota</taxon>
        <taxon>Cytophagia</taxon>
        <taxon>Cytophagales</taxon>
        <taxon>Hymenobacteraceae</taxon>
        <taxon>Hymenobacter</taxon>
    </lineage>
</organism>
<proteinExistence type="predicted"/>
<evidence type="ECO:0000313" key="4">
    <source>
        <dbReference type="EMBL" id="GGF19227.1"/>
    </source>
</evidence>
<dbReference type="Proteomes" id="UP000632273">
    <property type="component" value="Unassembled WGS sequence"/>
</dbReference>
<evidence type="ECO:0000313" key="5">
    <source>
        <dbReference type="Proteomes" id="UP000632273"/>
    </source>
</evidence>
<dbReference type="PANTHER" id="PTHR14859:SF15">
    <property type="entry name" value="ENDONUCLEASE_EXONUCLEASE_PHOSPHATASE DOMAIN-CONTAINING PROTEIN"/>
    <property type="match status" value="1"/>
</dbReference>
<evidence type="ECO:0000259" key="3">
    <source>
        <dbReference type="Pfam" id="PF03372"/>
    </source>
</evidence>
<dbReference type="Pfam" id="PF03372">
    <property type="entry name" value="Exo_endo_phos"/>
    <property type="match status" value="1"/>
</dbReference>
<feature type="domain" description="Endonuclease/exonuclease/phosphatase" evidence="3">
    <location>
        <begin position="122"/>
        <end position="326"/>
    </location>
</feature>
<keyword evidence="4" id="KW-0378">Hydrolase</keyword>
<dbReference type="GO" id="GO:0004519">
    <property type="term" value="F:endonuclease activity"/>
    <property type="evidence" value="ECO:0007669"/>
    <property type="project" value="UniProtKB-KW"/>
</dbReference>
<comment type="caution">
    <text evidence="4">The sequence shown here is derived from an EMBL/GenBank/DDBJ whole genome shotgun (WGS) entry which is preliminary data.</text>
</comment>
<feature type="transmembrane region" description="Helical" evidence="2">
    <location>
        <begin position="6"/>
        <end position="33"/>
    </location>
</feature>
<keyword evidence="5" id="KW-1185">Reference proteome</keyword>
<dbReference type="RefSeq" id="WP_229755342.1">
    <property type="nucleotide sequence ID" value="NZ_BMHT01000006.1"/>
</dbReference>
<accession>A0ABQ1UIY2</accession>
<keyword evidence="2" id="KW-0812">Transmembrane</keyword>
<evidence type="ECO:0000256" key="1">
    <source>
        <dbReference type="SAM" id="MobiDB-lite"/>
    </source>
</evidence>
<feature type="transmembrane region" description="Helical" evidence="2">
    <location>
        <begin position="70"/>
        <end position="88"/>
    </location>
</feature>
<reference evidence="5" key="1">
    <citation type="journal article" date="2019" name="Int. J. Syst. Evol. Microbiol.">
        <title>The Global Catalogue of Microorganisms (GCM) 10K type strain sequencing project: providing services to taxonomists for standard genome sequencing and annotation.</title>
        <authorList>
            <consortium name="The Broad Institute Genomics Platform"/>
            <consortium name="The Broad Institute Genome Sequencing Center for Infectious Disease"/>
            <person name="Wu L."/>
            <person name="Ma J."/>
        </authorList>
    </citation>
    <scope>NUCLEOTIDE SEQUENCE [LARGE SCALE GENOMIC DNA]</scope>
    <source>
        <strain evidence="5">CGMCC 1.15197</strain>
    </source>
</reference>
<feature type="region of interest" description="Disordered" evidence="1">
    <location>
        <begin position="340"/>
        <end position="389"/>
    </location>
</feature>
<dbReference type="InterPro" id="IPR005135">
    <property type="entry name" value="Endo/exonuclease/phosphatase"/>
</dbReference>
<keyword evidence="2" id="KW-1133">Transmembrane helix</keyword>